<keyword evidence="2" id="KW-0808">Transferase</keyword>
<dbReference type="Pfam" id="PF00535">
    <property type="entry name" value="Glycos_transf_2"/>
    <property type="match status" value="1"/>
</dbReference>
<dbReference type="EMBL" id="JAATJC010000001">
    <property type="protein sequence ID" value="NJC05842.1"/>
    <property type="molecule type" value="Genomic_DNA"/>
</dbReference>
<feature type="domain" description="Glycosyltransferase 2-like" evidence="1">
    <location>
        <begin position="9"/>
        <end position="169"/>
    </location>
</feature>
<protein>
    <submittedName>
        <fullName evidence="2">Glycosyltransferase involved in cell wall biosynthesis</fullName>
    </submittedName>
</protein>
<dbReference type="InterPro" id="IPR001173">
    <property type="entry name" value="Glyco_trans_2-like"/>
</dbReference>
<dbReference type="CDD" id="cd04179">
    <property type="entry name" value="DPM_DPG-synthase_like"/>
    <property type="match status" value="1"/>
</dbReference>
<dbReference type="PANTHER" id="PTHR48090:SF7">
    <property type="entry name" value="RFBJ PROTEIN"/>
    <property type="match status" value="1"/>
</dbReference>
<dbReference type="PANTHER" id="PTHR48090">
    <property type="entry name" value="UNDECAPRENYL-PHOSPHATE 4-DEOXY-4-FORMAMIDO-L-ARABINOSE TRANSFERASE-RELATED"/>
    <property type="match status" value="1"/>
</dbReference>
<accession>A0A7X6BH88</accession>
<dbReference type="Proteomes" id="UP000558192">
    <property type="component" value="Unassembled WGS sequence"/>
</dbReference>
<organism evidence="2 3">
    <name type="scientific">Sphingomonas kaistensis</name>
    <dbReference type="NCBI Taxonomy" id="298708"/>
    <lineage>
        <taxon>Bacteria</taxon>
        <taxon>Pseudomonadati</taxon>
        <taxon>Pseudomonadota</taxon>
        <taxon>Alphaproteobacteria</taxon>
        <taxon>Sphingomonadales</taxon>
        <taxon>Sphingomonadaceae</taxon>
        <taxon>Sphingomonas</taxon>
    </lineage>
</organism>
<dbReference type="GO" id="GO:0016740">
    <property type="term" value="F:transferase activity"/>
    <property type="evidence" value="ECO:0007669"/>
    <property type="project" value="UniProtKB-KW"/>
</dbReference>
<dbReference type="RefSeq" id="WP_168068656.1">
    <property type="nucleotide sequence ID" value="NZ_JAATJC010000001.1"/>
</dbReference>
<comment type="caution">
    <text evidence="2">The sequence shown here is derived from an EMBL/GenBank/DDBJ whole genome shotgun (WGS) entry which is preliminary data.</text>
</comment>
<name>A0A7X6BH88_9SPHN</name>
<dbReference type="AlphaFoldDB" id="A0A7X6BH88"/>
<proteinExistence type="predicted"/>
<sequence>MINGKRVAVVLPAYNADRTLERTYNEIDFTIVDDVILVDDCSKDRTSALARELGIFTATHKDNRGYGGNQKTCYTIALERGADIVIMLHPDYQYSPKLVPAMAGMIASGHYDAVFASRILGNGALAGGMPLYKYVANRCLTALQNLLMGAKLSEYHTGYRAWSRDVLETLALPACSDDFVFDNQMIAQTMWKDFQIGEISCPTRYFEEASSINFRRSCTYGFGVLGTAFLYRLCKMGLTSSELFTSKERLPKSVSAGRTIAAPAAMVAEDA</sequence>
<dbReference type="SUPFAM" id="SSF53448">
    <property type="entry name" value="Nucleotide-diphospho-sugar transferases"/>
    <property type="match status" value="1"/>
</dbReference>
<evidence type="ECO:0000259" key="1">
    <source>
        <dbReference type="Pfam" id="PF00535"/>
    </source>
</evidence>
<keyword evidence="3" id="KW-1185">Reference proteome</keyword>
<reference evidence="2 3" key="1">
    <citation type="submission" date="2020-03" db="EMBL/GenBank/DDBJ databases">
        <title>Genomic Encyclopedia of Type Strains, Phase IV (KMG-IV): sequencing the most valuable type-strain genomes for metagenomic binning, comparative biology and taxonomic classification.</title>
        <authorList>
            <person name="Goeker M."/>
        </authorList>
    </citation>
    <scope>NUCLEOTIDE SEQUENCE [LARGE SCALE GENOMIC DNA]</scope>
    <source>
        <strain evidence="2 3">DSM 16846</strain>
    </source>
</reference>
<dbReference type="Gene3D" id="3.90.550.10">
    <property type="entry name" value="Spore Coat Polysaccharide Biosynthesis Protein SpsA, Chain A"/>
    <property type="match status" value="1"/>
</dbReference>
<dbReference type="InterPro" id="IPR050256">
    <property type="entry name" value="Glycosyltransferase_2"/>
</dbReference>
<evidence type="ECO:0000313" key="2">
    <source>
        <dbReference type="EMBL" id="NJC05842.1"/>
    </source>
</evidence>
<dbReference type="InterPro" id="IPR029044">
    <property type="entry name" value="Nucleotide-diphossugar_trans"/>
</dbReference>
<evidence type="ECO:0000313" key="3">
    <source>
        <dbReference type="Proteomes" id="UP000558192"/>
    </source>
</evidence>
<gene>
    <name evidence="2" type="ORF">GGQ97_001635</name>
</gene>